<dbReference type="PANTHER" id="PTHR12143">
    <property type="entry name" value="PEPTIDE N-GLYCANASE PNGASE -RELATED"/>
    <property type="match status" value="1"/>
</dbReference>
<feature type="domain" description="PKD" evidence="4">
    <location>
        <begin position="1654"/>
        <end position="1724"/>
    </location>
</feature>
<dbReference type="InterPro" id="IPR014718">
    <property type="entry name" value="GH-type_carb-bd"/>
</dbReference>
<organism evidence="5 6">
    <name type="scientific">Rarobacter incanus</name>
    <dbReference type="NCBI Taxonomy" id="153494"/>
    <lineage>
        <taxon>Bacteria</taxon>
        <taxon>Bacillati</taxon>
        <taxon>Actinomycetota</taxon>
        <taxon>Actinomycetes</taxon>
        <taxon>Micrococcales</taxon>
        <taxon>Rarobacteraceae</taxon>
        <taxon>Rarobacter</taxon>
    </lineage>
</organism>
<feature type="signal peptide" evidence="2">
    <location>
        <begin position="1"/>
        <end position="33"/>
    </location>
</feature>
<gene>
    <name evidence="5" type="ORF">FB389_1698</name>
</gene>
<dbReference type="PANTHER" id="PTHR12143:SF43">
    <property type="entry name" value="PUTATIVE-RELATED"/>
    <property type="match status" value="1"/>
</dbReference>
<evidence type="ECO:0000259" key="3">
    <source>
        <dbReference type="PROSITE" id="PS50022"/>
    </source>
</evidence>
<evidence type="ECO:0000256" key="1">
    <source>
        <dbReference type="SAM" id="MobiDB-lite"/>
    </source>
</evidence>
<dbReference type="Gene3D" id="1.20.1050.60">
    <property type="entry name" value="alpha-1,2-mannosidase"/>
    <property type="match status" value="1"/>
</dbReference>
<dbReference type="RefSeq" id="WP_142112642.1">
    <property type="nucleotide sequence ID" value="NZ_BAAATB010000004.1"/>
</dbReference>
<dbReference type="GO" id="GO:0005975">
    <property type="term" value="P:carbohydrate metabolic process"/>
    <property type="evidence" value="ECO:0007669"/>
    <property type="project" value="InterPro"/>
</dbReference>
<dbReference type="GO" id="GO:0000224">
    <property type="term" value="F:peptide-N4-(N-acetyl-beta-glucosaminyl)asparagine amidase activity"/>
    <property type="evidence" value="ECO:0007669"/>
    <property type="project" value="TreeGrafter"/>
</dbReference>
<keyword evidence="2" id="KW-0732">Signal</keyword>
<reference evidence="5 6" key="1">
    <citation type="submission" date="2019-06" db="EMBL/GenBank/DDBJ databases">
        <title>Sequencing the genomes of 1000 actinobacteria strains.</title>
        <authorList>
            <person name="Klenk H.-P."/>
        </authorList>
    </citation>
    <scope>NUCLEOTIDE SEQUENCE [LARGE SCALE GENOMIC DNA]</scope>
    <source>
        <strain evidence="5 6">DSM 10596</strain>
    </source>
</reference>
<dbReference type="Gene3D" id="1.20.1610.10">
    <property type="entry name" value="alpha-1,2-mannosidases domains"/>
    <property type="match status" value="1"/>
</dbReference>
<dbReference type="Proteomes" id="UP000316181">
    <property type="component" value="Unassembled WGS sequence"/>
</dbReference>
<dbReference type="Pfam" id="PF17678">
    <property type="entry name" value="Glyco_hydro_92N"/>
    <property type="match status" value="1"/>
</dbReference>
<name>A0A542SQU9_9MICO</name>
<dbReference type="InterPro" id="IPR008979">
    <property type="entry name" value="Galactose-bd-like_sf"/>
</dbReference>
<evidence type="ECO:0000256" key="2">
    <source>
        <dbReference type="SAM" id="SignalP"/>
    </source>
</evidence>
<dbReference type="PROSITE" id="PS50022">
    <property type="entry name" value="FA58C_3"/>
    <property type="match status" value="1"/>
</dbReference>
<feature type="domain" description="F5/8 type C" evidence="3">
    <location>
        <begin position="70"/>
        <end position="223"/>
    </location>
</feature>
<dbReference type="Gene3D" id="3.30.2080.10">
    <property type="entry name" value="GH92 mannosidase domain"/>
    <property type="match status" value="1"/>
</dbReference>
<dbReference type="GO" id="GO:0006516">
    <property type="term" value="P:glycoprotein catabolic process"/>
    <property type="evidence" value="ECO:0007669"/>
    <property type="project" value="TreeGrafter"/>
</dbReference>
<sequence>MRNRSPHVRRKPFSILLATVAAGAVAVTGGVAAAPTALAASLDQTAWHSSFDSTADPTGFKTSVADGTYTNLSGKSFSKGSLSGFIAEAKASTEPNSGESSAKLYDGDPETKWFGGSSSAWVQYKLSQAKTATKYILALANDATGRNPKNWTLEGSSDGNSWTTLDTQSNQLGTEGGAPSYFTRHEFTIPSGARGSYTYYRLNVTATHGESAVQLGEFELIDGSSNEVYKQGNWNTYKSSGPRDSRVAKTGVGFTGSGSLEYKGFDTADGAAKGTNVLYSDLDLEIGTQTELSYKIFPTLDELSLDYSSTYVAVDVEYTDADGSNTKRMSTTAGLTDQYGFGVSAAEQGAAKTLYGRQWNSVRVDLSSLQGKRVKRILLTYDNPQGTNDAEAWGWIDDIKLAKATPIDSSSYTNYVDTRRGTNSNGAFSRGNNYPAVAVPNGFNFVTPLTQGGSRDDLYKYQESNNGDNRPRLQGIGLSHEPSRWITDRNQLQVMPSTTSDSTPNGDLVARELSFSHDNEVAQPDEYSVDFDNGIKAKTTATSHAVIFNFTFPAGAASRTVFLDKVWDNASFTIGDNNTFTGWMDGSTAGATRMFVYGQFSSAVTKSGTAANRSSAKYFQFNSDTVELRLATSMISVDQAKKNFNLEIAGKSYQDVQTAAQSKWDERLGVIDVTGATDVEKVNLYSNLYRLNLFPNEQHENTGTAEAPVWKYASPVNAGSGSASDTQTNAPIKSGKMYVNNGFWDTYRTAWPMYSYLYPDVAAELTDGFVNQYEDGGWIARWSAPGYDNQMTGTSSDASFADAYIQGDLTTAEAEKAYEAALKNATALNSSNVKSDGNYDADRVGRKSLSTSIFLGYTPASQDQSVSWGLEGLINDYAIGKMAEKLSQNVTDSAKKKRYAEEASYFLTRAESYVNLFDSTVGDPDDSNTPLGFFTARDTDGSWIMKAGSYNLSNTTTVYNPEDWNAGNGTRYNNHTYTETDGWNFAFHAPYDVDGLASLYGGKDGLVQKLNTFFSTPEKAATRKIHETYEARDVRMGQWGASNQVSFHIPYLYAAAGNPAGTQKVVREAMSRLYVGSEIGQGYPGDEDNGAMASWYVFSALGFYPLAVGSGQYVIGSPLYDKVTISPLGTTDSLTITANNNSHDNIYIQSAKLDGSDLKTATVDQSQLTRGTHTLTFQMGSTASSWGETSLAAASPTPAVDVAKQDYASTSVAGLANAKALTDDNSTTEASLPAAASDIVVSALTPSTLTEYTITNSKSGADPTDWTLYGKSADDKWVKLDERSGQSFEWRTQTRPFAIENAGIYSEYKLSVTATTGGGATIAELELLSNKTTDTQGELKVTAASQLSAGTGSEFTGVLAGVSGVAPQATVDYGSGAVDATVTALRSGGYAISAPTTFEKPGLYTATVNVTSGTQTATVKVNISVEQFSLAQSVAAAANVACFSEVGIGGSCDGQGYAYNKAAVTEAGVTFGTEQTVKIAGVDYYYTLPDVASGQADTMTGLGQTVSGYVNPDATKISVLGSANEGAQAMMIYLNFTDGTTQAVRVGVSDWVGGVTDLQEQNTLVFNAPGRLAGTGTESTVKNAGVFATAPVAIDKDSSGKVKTIKSISLENQGTDVRAGKAHIMAFAFDASAASTLVANAVTEPATAGAGQSQTLTLATTSGGTGSVAANINWGDGSPIEAATISGGTVTGTHTYTAKGTYTVTTTVYDAAGATTYTRIVTVEGKDASTTVLTASASQVEAGGQVTLVAVVAPATATGKVEFFQAGASLGAVDLEGGSAAKTVTLANPGTQTFTAKYLGDDNVLESSSQSVGVVVTPKDNGGGDNGGGDNGGGDNGGDNAGQTITVSKPVIVRGTQVYGASAAKRAALSVTVKNASTGTVEFRVGSRSLGTVKLAADGKNASAKLTLPAKLPVGSYVGIIAVVKTAKGTVVSDPTTAKITVTKAKLAKVKVKGKKFKKGTKPKVKITLGRLSNGARPVGKIKIKVGKKVVRTVTITAKKNGKVTVKLPKKYSKTIKVKATFVPKSKSTVAGKSSKATKVKVRK</sequence>
<evidence type="ECO:0000313" key="6">
    <source>
        <dbReference type="Proteomes" id="UP000316181"/>
    </source>
</evidence>
<dbReference type="Pfam" id="PF07971">
    <property type="entry name" value="Glyco_hydro_92"/>
    <property type="match status" value="1"/>
</dbReference>
<protein>
    <submittedName>
        <fullName evidence="5">Putative alpha-1,2-mannosidase</fullName>
    </submittedName>
</protein>
<dbReference type="InterPro" id="IPR000601">
    <property type="entry name" value="PKD_dom"/>
</dbReference>
<dbReference type="EMBL" id="VFNV01000001">
    <property type="protein sequence ID" value="TQK76990.1"/>
    <property type="molecule type" value="Genomic_DNA"/>
</dbReference>
<accession>A0A542SQU9</accession>
<feature type="region of interest" description="Disordered" evidence="1">
    <location>
        <begin position="1816"/>
        <end position="1843"/>
    </location>
</feature>
<dbReference type="Pfam" id="PF16640">
    <property type="entry name" value="Big_3_5"/>
    <property type="match status" value="1"/>
</dbReference>
<dbReference type="SUPFAM" id="SSF49785">
    <property type="entry name" value="Galactose-binding domain-like"/>
    <property type="match status" value="1"/>
</dbReference>
<dbReference type="InterPro" id="IPR041371">
    <property type="entry name" value="GH92_N"/>
</dbReference>
<dbReference type="GO" id="GO:0005829">
    <property type="term" value="C:cytosol"/>
    <property type="evidence" value="ECO:0007669"/>
    <property type="project" value="TreeGrafter"/>
</dbReference>
<dbReference type="InterPro" id="IPR012939">
    <property type="entry name" value="Glyco_hydro_92"/>
</dbReference>
<dbReference type="InterPro" id="IPR050883">
    <property type="entry name" value="PNGase"/>
</dbReference>
<dbReference type="OrthoDB" id="9804511at2"/>
<dbReference type="InterPro" id="IPR032109">
    <property type="entry name" value="Big_3_5"/>
</dbReference>
<keyword evidence="6" id="KW-1185">Reference proteome</keyword>
<dbReference type="Pfam" id="PF00754">
    <property type="entry name" value="F5_F8_type_C"/>
    <property type="match status" value="1"/>
</dbReference>
<feature type="compositionally biased region" description="Gly residues" evidence="1">
    <location>
        <begin position="1821"/>
        <end position="1840"/>
    </location>
</feature>
<dbReference type="FunFam" id="3.30.2080.10:FF:000001">
    <property type="entry name" value="Alpha-1,2-mannosidase subfamily"/>
    <property type="match status" value="1"/>
</dbReference>
<dbReference type="InterPro" id="IPR005887">
    <property type="entry name" value="GH92_a_mannosidase_put"/>
</dbReference>
<dbReference type="Gene3D" id="2.70.98.10">
    <property type="match status" value="1"/>
</dbReference>
<dbReference type="InterPro" id="IPR013783">
    <property type="entry name" value="Ig-like_fold"/>
</dbReference>
<evidence type="ECO:0000313" key="5">
    <source>
        <dbReference type="EMBL" id="TQK76990.1"/>
    </source>
</evidence>
<proteinExistence type="predicted"/>
<feature type="chain" id="PRO_5022009999" evidence="2">
    <location>
        <begin position="34"/>
        <end position="2044"/>
    </location>
</feature>
<dbReference type="InterPro" id="IPR035986">
    <property type="entry name" value="PKD_dom_sf"/>
</dbReference>
<dbReference type="SUPFAM" id="SSF49299">
    <property type="entry name" value="PKD domain"/>
    <property type="match status" value="1"/>
</dbReference>
<dbReference type="GO" id="GO:0030246">
    <property type="term" value="F:carbohydrate binding"/>
    <property type="evidence" value="ECO:0007669"/>
    <property type="project" value="InterPro"/>
</dbReference>
<dbReference type="PROSITE" id="PS50093">
    <property type="entry name" value="PKD"/>
    <property type="match status" value="1"/>
</dbReference>
<dbReference type="Gene3D" id="2.60.40.10">
    <property type="entry name" value="Immunoglobulins"/>
    <property type="match status" value="2"/>
</dbReference>
<dbReference type="Gene3D" id="2.60.120.260">
    <property type="entry name" value="Galactose-binding domain-like"/>
    <property type="match status" value="1"/>
</dbReference>
<dbReference type="InterPro" id="IPR000421">
    <property type="entry name" value="FA58C"/>
</dbReference>
<evidence type="ECO:0000259" key="4">
    <source>
        <dbReference type="PROSITE" id="PS50093"/>
    </source>
</evidence>
<dbReference type="InterPro" id="IPR008928">
    <property type="entry name" value="6-hairpin_glycosidase_sf"/>
</dbReference>
<dbReference type="NCBIfam" id="TIGR01180">
    <property type="entry name" value="aman2_put"/>
    <property type="match status" value="1"/>
</dbReference>
<comment type="caution">
    <text evidence="5">The sequence shown here is derived from an EMBL/GenBank/DDBJ whole genome shotgun (WGS) entry which is preliminary data.</text>
</comment>
<dbReference type="SUPFAM" id="SSF48208">
    <property type="entry name" value="Six-hairpin glycosidases"/>
    <property type="match status" value="1"/>
</dbReference>